<feature type="compositionally biased region" description="Low complexity" evidence="2">
    <location>
        <begin position="352"/>
        <end position="367"/>
    </location>
</feature>
<evidence type="ECO:0000256" key="1">
    <source>
        <dbReference type="ARBA" id="ARBA00008965"/>
    </source>
</evidence>
<comment type="similarity">
    <text evidence="1">Belongs to the plant LTP family. PEARLI1 subfamily.</text>
</comment>
<sequence>MQFNVTKRTEKFNSKANLAEAEVITIVISSEVSMVANMKDWVVDSRATKHICGNRSAFTSYTTVNEGEEQVFMISIGTSVSISAWKAGVRILFDSDKIVLTKNDAFVGKGYCPKTFDAMFIGYAENSAACSDTPNGCQDAFLNGDLEEEIYMEQPKGCVVPRKEKKVLYLSKYEDNTCVVICLYVDDMLIFRTSLEVVVRPRILSVTPYDPSSQLKKNKNIVLPNARIIKSLMYLMNCTKPDIAYAVDRVYTTLTKVEYLLLLNTIFLMGGTCWVLRYGEAWSGYLVGHPSHFATLLTLLACFLLPIPSPPKPPKAALCAQASCSKSASCAQTSYCKASCCKTTLCAQATSGSAPTATSGSSPTATTPCPPPPPPKGRPPPQKEASCSKSASCAKPPIVRPPCCKTTLCAQATSGSAPPPPVVHPPPPPVVHPPPPPTPCPPPPPPKGRPPPQQTCPIDTLKLVLQGLVDLDAAVCLCTAIKVKLLNVNIIIPIALQVLVGCGKTPPSGFQCPAKWMT</sequence>
<evidence type="ECO:0000256" key="2">
    <source>
        <dbReference type="SAM" id="MobiDB-lite"/>
    </source>
</evidence>
<dbReference type="CDD" id="cd01958">
    <property type="entry name" value="HPS_like"/>
    <property type="match status" value="1"/>
</dbReference>
<dbReference type="PRINTS" id="PR01217">
    <property type="entry name" value="PRICHEXTENSN"/>
</dbReference>
<dbReference type="Pfam" id="PF14547">
    <property type="entry name" value="Hydrophob_seed"/>
    <property type="match status" value="1"/>
</dbReference>
<comment type="caution">
    <text evidence="4">The sequence shown here is derived from an EMBL/GenBank/DDBJ whole genome shotgun (WGS) entry which is preliminary data.</text>
</comment>
<gene>
    <name evidence="4" type="primary">TPRP-F1_1</name>
    <name evidence="4" type="ORF">CK203_027910</name>
</gene>
<dbReference type="InterPro" id="IPR027923">
    <property type="entry name" value="Hydrophob_seed_dom"/>
</dbReference>
<evidence type="ECO:0000259" key="3">
    <source>
        <dbReference type="Pfam" id="PF14547"/>
    </source>
</evidence>
<evidence type="ECO:0000313" key="5">
    <source>
        <dbReference type="Proteomes" id="UP000288805"/>
    </source>
</evidence>
<feature type="region of interest" description="Disordered" evidence="2">
    <location>
        <begin position="352"/>
        <end position="383"/>
    </location>
</feature>
<dbReference type="Gene3D" id="1.10.110.10">
    <property type="entry name" value="Plant lipid-transfer and hydrophobic proteins"/>
    <property type="match status" value="1"/>
</dbReference>
<dbReference type="SUPFAM" id="SSF47699">
    <property type="entry name" value="Bifunctional inhibitor/lipid-transfer protein/seed storage 2S albumin"/>
    <property type="match status" value="1"/>
</dbReference>
<evidence type="ECO:0000313" key="4">
    <source>
        <dbReference type="EMBL" id="RVX03578.1"/>
    </source>
</evidence>
<organism evidence="4 5">
    <name type="scientific">Vitis vinifera</name>
    <name type="common">Grape</name>
    <dbReference type="NCBI Taxonomy" id="29760"/>
    <lineage>
        <taxon>Eukaryota</taxon>
        <taxon>Viridiplantae</taxon>
        <taxon>Streptophyta</taxon>
        <taxon>Embryophyta</taxon>
        <taxon>Tracheophyta</taxon>
        <taxon>Spermatophyta</taxon>
        <taxon>Magnoliopsida</taxon>
        <taxon>eudicotyledons</taxon>
        <taxon>Gunneridae</taxon>
        <taxon>Pentapetalae</taxon>
        <taxon>rosids</taxon>
        <taxon>Vitales</taxon>
        <taxon>Vitaceae</taxon>
        <taxon>Viteae</taxon>
        <taxon>Vitis</taxon>
    </lineage>
</organism>
<accession>A0A438J3N5</accession>
<name>A0A438J3N5_VITVI</name>
<feature type="region of interest" description="Disordered" evidence="2">
    <location>
        <begin position="415"/>
        <end position="454"/>
    </location>
</feature>
<feature type="compositionally biased region" description="Pro residues" evidence="2">
    <location>
        <begin position="417"/>
        <end position="454"/>
    </location>
</feature>
<dbReference type="AlphaFoldDB" id="A0A438J3N5"/>
<reference evidence="4 5" key="1">
    <citation type="journal article" date="2018" name="PLoS Genet.">
        <title>Population sequencing reveals clonal diversity and ancestral inbreeding in the grapevine cultivar Chardonnay.</title>
        <authorList>
            <person name="Roach M.J."/>
            <person name="Johnson D.L."/>
            <person name="Bohlmann J."/>
            <person name="van Vuuren H.J."/>
            <person name="Jones S.J."/>
            <person name="Pretorius I.S."/>
            <person name="Schmidt S.A."/>
            <person name="Borneman A.R."/>
        </authorList>
    </citation>
    <scope>NUCLEOTIDE SEQUENCE [LARGE SCALE GENOMIC DNA]</scope>
    <source>
        <strain evidence="5">cv. Chardonnay</strain>
        <tissue evidence="4">Leaf</tissue>
    </source>
</reference>
<dbReference type="EMBL" id="QGNW01000065">
    <property type="protein sequence ID" value="RVX03578.1"/>
    <property type="molecule type" value="Genomic_DNA"/>
</dbReference>
<feature type="compositionally biased region" description="Pro residues" evidence="2">
    <location>
        <begin position="368"/>
        <end position="382"/>
    </location>
</feature>
<proteinExistence type="inferred from homology"/>
<feature type="domain" description="Hydrophobic seed protein" evidence="3">
    <location>
        <begin position="464"/>
        <end position="513"/>
    </location>
</feature>
<dbReference type="InterPro" id="IPR036312">
    <property type="entry name" value="Bifun_inhib/LTP/seed_sf"/>
</dbReference>
<protein>
    <submittedName>
        <fullName evidence="4">36.4 kDa proline-rich protein</fullName>
    </submittedName>
</protein>
<dbReference type="Proteomes" id="UP000288805">
    <property type="component" value="Unassembled WGS sequence"/>
</dbReference>